<feature type="transmembrane region" description="Helical" evidence="6">
    <location>
        <begin position="65"/>
        <end position="85"/>
    </location>
</feature>
<keyword evidence="5 6" id="KW-0472">Membrane</keyword>
<evidence type="ECO:0000313" key="8">
    <source>
        <dbReference type="Proteomes" id="UP000295172"/>
    </source>
</evidence>
<dbReference type="CDD" id="cd06580">
    <property type="entry name" value="TM_PBP1_transp_TpRbsC_like"/>
    <property type="match status" value="1"/>
</dbReference>
<dbReference type="EMBL" id="SMKR01000026">
    <property type="protein sequence ID" value="TDD28053.1"/>
    <property type="molecule type" value="Genomic_DNA"/>
</dbReference>
<keyword evidence="4 6" id="KW-1133">Transmembrane helix</keyword>
<proteinExistence type="predicted"/>
<dbReference type="GO" id="GO:0022857">
    <property type="term" value="F:transmembrane transporter activity"/>
    <property type="evidence" value="ECO:0007669"/>
    <property type="project" value="InterPro"/>
</dbReference>
<dbReference type="InterPro" id="IPR001851">
    <property type="entry name" value="ABC_transp_permease"/>
</dbReference>
<dbReference type="PANTHER" id="PTHR43370:SF1">
    <property type="entry name" value="GUANOSINE ABC TRANSPORTER PERMEASE PROTEIN NUPQ"/>
    <property type="match status" value="1"/>
</dbReference>
<keyword evidence="8" id="KW-1185">Reference proteome</keyword>
<feature type="transmembrane region" description="Helical" evidence="6">
    <location>
        <begin position="270"/>
        <end position="291"/>
    </location>
</feature>
<evidence type="ECO:0000256" key="5">
    <source>
        <dbReference type="ARBA" id="ARBA00023136"/>
    </source>
</evidence>
<evidence type="ECO:0000256" key="4">
    <source>
        <dbReference type="ARBA" id="ARBA00022989"/>
    </source>
</evidence>
<dbReference type="PANTHER" id="PTHR43370">
    <property type="entry name" value="SUGAR ABC TRANSPORTER INTEGRAL MEMBRANE PROTEIN-RELATED"/>
    <property type="match status" value="1"/>
</dbReference>
<comment type="caution">
    <text evidence="7">The sequence shown here is derived from an EMBL/GenBank/DDBJ whole genome shotgun (WGS) entry which is preliminary data.</text>
</comment>
<feature type="transmembrane region" description="Helical" evidence="6">
    <location>
        <begin position="297"/>
        <end position="315"/>
    </location>
</feature>
<dbReference type="Gene3D" id="1.10.3470.10">
    <property type="entry name" value="ABC transporter involved in vitamin B12 uptake, BtuC"/>
    <property type="match status" value="1"/>
</dbReference>
<dbReference type="InterPro" id="IPR037294">
    <property type="entry name" value="ABC_BtuC-like"/>
</dbReference>
<reference evidence="7 8" key="1">
    <citation type="submission" date="2019-02" db="EMBL/GenBank/DDBJ databases">
        <title>Draft genome sequences of novel Actinobacteria.</title>
        <authorList>
            <person name="Sahin N."/>
            <person name="Ay H."/>
            <person name="Saygin H."/>
        </authorList>
    </citation>
    <scope>NUCLEOTIDE SEQUENCE [LARGE SCALE GENOMIC DNA]</scope>
    <source>
        <strain evidence="7 8">16K104</strain>
    </source>
</reference>
<evidence type="ECO:0000256" key="1">
    <source>
        <dbReference type="ARBA" id="ARBA00004651"/>
    </source>
</evidence>
<dbReference type="OrthoDB" id="9792579at2"/>
<dbReference type="Proteomes" id="UP000295172">
    <property type="component" value="Unassembled WGS sequence"/>
</dbReference>
<evidence type="ECO:0000256" key="6">
    <source>
        <dbReference type="SAM" id="Phobius"/>
    </source>
</evidence>
<dbReference type="RefSeq" id="WP_132317997.1">
    <property type="nucleotide sequence ID" value="NZ_SMKR01000026.1"/>
</dbReference>
<dbReference type="GO" id="GO:0005886">
    <property type="term" value="C:plasma membrane"/>
    <property type="evidence" value="ECO:0007669"/>
    <property type="project" value="UniProtKB-SubCell"/>
</dbReference>
<feature type="transmembrane region" description="Helical" evidence="6">
    <location>
        <begin position="12"/>
        <end position="31"/>
    </location>
</feature>
<evidence type="ECO:0000256" key="2">
    <source>
        <dbReference type="ARBA" id="ARBA00022475"/>
    </source>
</evidence>
<protein>
    <submittedName>
        <fullName evidence="7">ABC transporter permease</fullName>
    </submittedName>
</protein>
<comment type="subcellular location">
    <subcellularLocation>
        <location evidence="1">Cell membrane</location>
        <topology evidence="1">Multi-pass membrane protein</topology>
    </subcellularLocation>
</comment>
<feature type="transmembrane region" description="Helical" evidence="6">
    <location>
        <begin position="244"/>
        <end position="263"/>
    </location>
</feature>
<accession>A0A4R4XBT2</accession>
<dbReference type="Pfam" id="PF02653">
    <property type="entry name" value="BPD_transp_2"/>
    <property type="match status" value="1"/>
</dbReference>
<keyword evidence="2" id="KW-1003">Cell membrane</keyword>
<evidence type="ECO:0000313" key="7">
    <source>
        <dbReference type="EMBL" id="TDD28053.1"/>
    </source>
</evidence>
<feature type="transmembrane region" description="Helical" evidence="6">
    <location>
        <begin position="91"/>
        <end position="114"/>
    </location>
</feature>
<keyword evidence="3 6" id="KW-0812">Transmembrane</keyword>
<dbReference type="AlphaFoldDB" id="A0A4R4XBT2"/>
<sequence length="333" mass="35012">MAGIVTWQFRHLLAIGTPLLILIAAYLFYFVDQTVATSMCANAWFFAVPLVLGALTGVIGERSGVVNIGIEGQMLTAAFASFFTAAATKSLVAGVAAGILAGVAMGAFLAWTTVTARMDQIIAGVAINIVATGITSFFYKSGAQLPVNMPQWNVPVLSKIPLIGETFFQTGPIALFALLIAPVLHFAMFRTRWGLRTRAIGEYPSAADTAGINVNRMRFVNVVLAGILAGAAGTYLSMEATSSFSRGMTAGRGFLALAIMIFGAWRPLRVVAAALFFGFANALASQLQGVVDIPQQFVTLLPYVLTLAVLAIAAGRVRAPAAEGVPFIKGEGQ</sequence>
<feature type="transmembrane region" description="Helical" evidence="6">
    <location>
        <begin position="121"/>
        <end position="139"/>
    </location>
</feature>
<organism evidence="7 8">
    <name type="scientific">Kribbella turkmenica</name>
    <dbReference type="NCBI Taxonomy" id="2530375"/>
    <lineage>
        <taxon>Bacteria</taxon>
        <taxon>Bacillati</taxon>
        <taxon>Actinomycetota</taxon>
        <taxon>Actinomycetes</taxon>
        <taxon>Propionibacteriales</taxon>
        <taxon>Kribbellaceae</taxon>
        <taxon>Kribbella</taxon>
    </lineage>
</organism>
<feature type="transmembrane region" description="Helical" evidence="6">
    <location>
        <begin position="219"/>
        <end position="238"/>
    </location>
</feature>
<name>A0A4R4XBT2_9ACTN</name>
<feature type="transmembrane region" description="Helical" evidence="6">
    <location>
        <begin position="43"/>
        <end position="60"/>
    </location>
</feature>
<gene>
    <name evidence="7" type="ORF">E1218_08410</name>
</gene>
<feature type="transmembrane region" description="Helical" evidence="6">
    <location>
        <begin position="167"/>
        <end position="189"/>
    </location>
</feature>
<evidence type="ECO:0000256" key="3">
    <source>
        <dbReference type="ARBA" id="ARBA00022692"/>
    </source>
</evidence>